<sequence>MNTAAIAKSEIIQELSRIPEEELYIVKRYIDSILEKYPKPLSDQSLKGIWKDVGFEKLIDLEKDVRDVRRELQEIILNRTV</sequence>
<dbReference type="AlphaFoldDB" id="A0A0S6W0G1"/>
<organism evidence="1">
    <name type="scientific">Candidatus Moduliflexus flocculans</name>
    <dbReference type="NCBI Taxonomy" id="1499966"/>
    <lineage>
        <taxon>Bacteria</taxon>
        <taxon>Candidatus Moduliflexota</taxon>
        <taxon>Candidatus Moduliflexia</taxon>
        <taxon>Candidatus Moduliflexales</taxon>
        <taxon>Candidatus Moduliflexaceae</taxon>
    </lineage>
</organism>
<keyword evidence="2" id="KW-1185">Reference proteome</keyword>
<name>A0A0S6W0G1_9BACT</name>
<dbReference type="EMBL" id="DF820459">
    <property type="protein sequence ID" value="GAK53144.1"/>
    <property type="molecule type" value="Genomic_DNA"/>
</dbReference>
<dbReference type="Proteomes" id="UP000030700">
    <property type="component" value="Unassembled WGS sequence"/>
</dbReference>
<gene>
    <name evidence="1" type="ORF">U14_04404</name>
</gene>
<dbReference type="HOGENOM" id="CLU_2566868_0_0_0"/>
<evidence type="ECO:0000313" key="2">
    <source>
        <dbReference type="Proteomes" id="UP000030700"/>
    </source>
</evidence>
<protein>
    <submittedName>
        <fullName evidence="1">Uncharacterized protein</fullName>
    </submittedName>
</protein>
<evidence type="ECO:0000313" key="1">
    <source>
        <dbReference type="EMBL" id="GAK53144.1"/>
    </source>
</evidence>
<accession>A0A0S6W0G1</accession>
<reference evidence="1" key="1">
    <citation type="journal article" date="2015" name="PeerJ">
        <title>First genomic representation of candidate bacterial phylum KSB3 points to enhanced environmental sensing as a trigger of wastewater bulking.</title>
        <authorList>
            <person name="Sekiguchi Y."/>
            <person name="Ohashi A."/>
            <person name="Parks D.H."/>
            <person name="Yamauchi T."/>
            <person name="Tyson G.W."/>
            <person name="Hugenholtz P."/>
        </authorList>
    </citation>
    <scope>NUCLEOTIDE SEQUENCE [LARGE SCALE GENOMIC DNA]</scope>
</reference>
<dbReference type="STRING" id="1499966.U14_04404"/>
<proteinExistence type="predicted"/>